<dbReference type="InterPro" id="IPR050809">
    <property type="entry name" value="UgpAE/MalFG_permease"/>
</dbReference>
<dbReference type="GO" id="GO:0005886">
    <property type="term" value="C:plasma membrane"/>
    <property type="evidence" value="ECO:0007669"/>
    <property type="project" value="UniProtKB-SubCell"/>
</dbReference>
<dbReference type="PANTHER" id="PTHR43227">
    <property type="entry name" value="BLL4140 PROTEIN"/>
    <property type="match status" value="1"/>
</dbReference>
<feature type="transmembrane region" description="Helical" evidence="7">
    <location>
        <begin position="37"/>
        <end position="55"/>
    </location>
</feature>
<dbReference type="InterPro" id="IPR000515">
    <property type="entry name" value="MetI-like"/>
</dbReference>
<feature type="transmembrane region" description="Helical" evidence="7">
    <location>
        <begin position="178"/>
        <end position="197"/>
    </location>
</feature>
<keyword evidence="6 7" id="KW-0472">Membrane</keyword>
<dbReference type="PANTHER" id="PTHR43227:SF11">
    <property type="entry name" value="BLL4140 PROTEIN"/>
    <property type="match status" value="1"/>
</dbReference>
<evidence type="ECO:0000256" key="7">
    <source>
        <dbReference type="RuleBase" id="RU363032"/>
    </source>
</evidence>
<evidence type="ECO:0000256" key="2">
    <source>
        <dbReference type="ARBA" id="ARBA00022448"/>
    </source>
</evidence>
<evidence type="ECO:0000256" key="6">
    <source>
        <dbReference type="ARBA" id="ARBA00023136"/>
    </source>
</evidence>
<evidence type="ECO:0000256" key="3">
    <source>
        <dbReference type="ARBA" id="ARBA00022475"/>
    </source>
</evidence>
<dbReference type="GO" id="GO:0055085">
    <property type="term" value="P:transmembrane transport"/>
    <property type="evidence" value="ECO:0007669"/>
    <property type="project" value="InterPro"/>
</dbReference>
<evidence type="ECO:0000259" key="8">
    <source>
        <dbReference type="PROSITE" id="PS50928"/>
    </source>
</evidence>
<accession>A0A0A3HZI7</accession>
<dbReference type="Gene3D" id="1.10.3720.10">
    <property type="entry name" value="MetI-like"/>
    <property type="match status" value="1"/>
</dbReference>
<evidence type="ECO:0000256" key="5">
    <source>
        <dbReference type="ARBA" id="ARBA00022989"/>
    </source>
</evidence>
<organism evidence="9 10">
    <name type="scientific">Ureibacillus manganicus DSM 26584</name>
    <dbReference type="NCBI Taxonomy" id="1384049"/>
    <lineage>
        <taxon>Bacteria</taxon>
        <taxon>Bacillati</taxon>
        <taxon>Bacillota</taxon>
        <taxon>Bacilli</taxon>
        <taxon>Bacillales</taxon>
        <taxon>Caryophanaceae</taxon>
        <taxon>Ureibacillus</taxon>
    </lineage>
</organism>
<evidence type="ECO:0000313" key="9">
    <source>
        <dbReference type="EMBL" id="KGR78011.1"/>
    </source>
</evidence>
<keyword evidence="5 7" id="KW-1133">Transmembrane helix</keyword>
<dbReference type="EMBL" id="JPVN01000014">
    <property type="protein sequence ID" value="KGR78011.1"/>
    <property type="molecule type" value="Genomic_DNA"/>
</dbReference>
<evidence type="ECO:0000313" key="10">
    <source>
        <dbReference type="Proteomes" id="UP000030416"/>
    </source>
</evidence>
<feature type="transmembrane region" description="Helical" evidence="7">
    <location>
        <begin position="203"/>
        <end position="223"/>
    </location>
</feature>
<comment type="subcellular location">
    <subcellularLocation>
        <location evidence="1 7">Cell membrane</location>
        <topology evidence="1 7">Multi-pass membrane protein</topology>
    </subcellularLocation>
</comment>
<gene>
    <name evidence="9" type="ORF">CD29_12700</name>
</gene>
<evidence type="ECO:0000256" key="1">
    <source>
        <dbReference type="ARBA" id="ARBA00004651"/>
    </source>
</evidence>
<reference evidence="9 10" key="1">
    <citation type="submission" date="2014-02" db="EMBL/GenBank/DDBJ databases">
        <title>Draft genome sequence of Lysinibacillus manganicus DSM 26584T.</title>
        <authorList>
            <person name="Zhang F."/>
            <person name="Wang G."/>
            <person name="Zhang L."/>
        </authorList>
    </citation>
    <scope>NUCLEOTIDE SEQUENCE [LARGE SCALE GENOMIC DNA]</scope>
    <source>
        <strain evidence="9 10">DSM 26584</strain>
    </source>
</reference>
<dbReference type="STRING" id="1384049.CD29_12700"/>
<evidence type="ECO:0000256" key="4">
    <source>
        <dbReference type="ARBA" id="ARBA00022692"/>
    </source>
</evidence>
<dbReference type="InterPro" id="IPR035906">
    <property type="entry name" value="MetI-like_sf"/>
</dbReference>
<name>A0A0A3HZI7_9BACL</name>
<protein>
    <submittedName>
        <fullName evidence="9">Protein lplB</fullName>
    </submittedName>
</protein>
<dbReference type="AlphaFoldDB" id="A0A0A3HZI7"/>
<proteinExistence type="inferred from homology"/>
<feature type="transmembrane region" description="Helical" evidence="7">
    <location>
        <begin position="139"/>
        <end position="157"/>
    </location>
</feature>
<keyword evidence="3" id="KW-1003">Cell membrane</keyword>
<dbReference type="SUPFAM" id="SSF161098">
    <property type="entry name" value="MetI-like"/>
    <property type="match status" value="1"/>
</dbReference>
<feature type="transmembrane region" description="Helical" evidence="7">
    <location>
        <begin position="292"/>
        <end position="313"/>
    </location>
</feature>
<dbReference type="Pfam" id="PF00528">
    <property type="entry name" value="BPD_transp_1"/>
    <property type="match status" value="1"/>
</dbReference>
<comment type="caution">
    <text evidence="9">The sequence shown here is derived from an EMBL/GenBank/DDBJ whole genome shotgun (WGS) entry which is preliminary data.</text>
</comment>
<feature type="domain" description="ABC transmembrane type-1" evidence="8">
    <location>
        <begin position="97"/>
        <end position="313"/>
    </location>
</feature>
<dbReference type="CDD" id="cd06261">
    <property type="entry name" value="TM_PBP2"/>
    <property type="match status" value="1"/>
</dbReference>
<feature type="transmembrane region" description="Helical" evidence="7">
    <location>
        <begin position="235"/>
        <end position="256"/>
    </location>
</feature>
<comment type="similarity">
    <text evidence="7">Belongs to the binding-protein-dependent transport system permease family.</text>
</comment>
<keyword evidence="4 7" id="KW-0812">Transmembrane</keyword>
<dbReference type="PROSITE" id="PS50928">
    <property type="entry name" value="ABC_TM1"/>
    <property type="match status" value="1"/>
</dbReference>
<dbReference type="eggNOG" id="COG4209">
    <property type="taxonomic scope" value="Bacteria"/>
</dbReference>
<dbReference type="Proteomes" id="UP000030416">
    <property type="component" value="Unassembled WGS sequence"/>
</dbReference>
<keyword evidence="2 7" id="KW-0813">Transport</keyword>
<feature type="transmembrane region" description="Helical" evidence="7">
    <location>
        <begin position="96"/>
        <end position="119"/>
    </location>
</feature>
<keyword evidence="10" id="KW-1185">Reference proteome</keyword>
<sequence length="326" mass="36685">MENVVVHNGVLKTKEELEKHYNPVKETLWTKMNKHKIFYIMLFPCLAFFLIFSYWPMAGLILAFKQYGFNTGILGGDWVGFKYFEQFFNDPRSWLYVKNTIIISILKLFVYLPFPILLALMLNDVKNNKLRGALQSITYLPYFISWVVVVGLMNRILAPNTGMINQAIESFGGDGSKFFMMEEGLFLPLVFISYLWKSIGWDSIIYFAAIVAIVPTLYEAAAIDGAGKLRQIWHVTLPGISATIIILFILSLGSILSSGFDQVYLMQNPGNANVSETIDTYIVRTGLQGGQFGYATAIGLMQGIAGLIITIIVNKITSKKFGTSLW</sequence>